<feature type="region of interest" description="Disordered" evidence="6">
    <location>
        <begin position="479"/>
        <end position="741"/>
    </location>
</feature>
<keyword evidence="4 7" id="KW-0472">Membrane</keyword>
<keyword evidence="11" id="KW-1185">Reference proteome</keyword>
<feature type="compositionally biased region" description="Polar residues" evidence="6">
    <location>
        <begin position="811"/>
        <end position="820"/>
    </location>
</feature>
<evidence type="ECO:0000256" key="6">
    <source>
        <dbReference type="SAM" id="MobiDB-lite"/>
    </source>
</evidence>
<feature type="compositionally biased region" description="Polar residues" evidence="6">
    <location>
        <begin position="56"/>
        <end position="74"/>
    </location>
</feature>
<dbReference type="EMBL" id="MU842913">
    <property type="protein sequence ID" value="KAK2026519.1"/>
    <property type="molecule type" value="Genomic_DNA"/>
</dbReference>
<name>A0AAD9LZB5_9PEZI</name>
<feature type="region of interest" description="Disordered" evidence="6">
    <location>
        <begin position="760"/>
        <end position="894"/>
    </location>
</feature>
<feature type="transmembrane region" description="Helical" evidence="7">
    <location>
        <begin position="232"/>
        <end position="254"/>
    </location>
</feature>
<evidence type="ECO:0000256" key="2">
    <source>
        <dbReference type="ARBA" id="ARBA00022692"/>
    </source>
</evidence>
<comment type="subcellular location">
    <subcellularLocation>
        <location evidence="1">Membrane</location>
        <topology evidence="1">Multi-pass membrane protein</topology>
    </subcellularLocation>
</comment>
<feature type="compositionally biased region" description="Basic and acidic residues" evidence="6">
    <location>
        <begin position="608"/>
        <end position="618"/>
    </location>
</feature>
<evidence type="ECO:0000259" key="9">
    <source>
        <dbReference type="Pfam" id="PF13886"/>
    </source>
</evidence>
<dbReference type="PANTHER" id="PTHR39469">
    <property type="entry name" value="CHROMOSOME 1, WHOLE GENOME SHOTGUN SEQUENCE"/>
    <property type="match status" value="1"/>
</dbReference>
<accession>A0AAD9LZB5</accession>
<dbReference type="GO" id="GO:0016020">
    <property type="term" value="C:membrane"/>
    <property type="evidence" value="ECO:0007669"/>
    <property type="project" value="UniProtKB-SubCell"/>
</dbReference>
<feature type="compositionally biased region" description="Basic and acidic residues" evidence="6">
    <location>
        <begin position="629"/>
        <end position="639"/>
    </location>
</feature>
<feature type="region of interest" description="Disordered" evidence="6">
    <location>
        <begin position="414"/>
        <end position="438"/>
    </location>
</feature>
<evidence type="ECO:0000256" key="5">
    <source>
        <dbReference type="SAM" id="Coils"/>
    </source>
</evidence>
<dbReference type="PANTHER" id="PTHR39469:SF1">
    <property type="entry name" value="DUF4203 DOMAIN-CONTAINING PROTEIN"/>
    <property type="match status" value="1"/>
</dbReference>
<evidence type="ECO:0000313" key="10">
    <source>
        <dbReference type="EMBL" id="KAK2026519.1"/>
    </source>
</evidence>
<feature type="transmembrane region" description="Helical" evidence="7">
    <location>
        <begin position="210"/>
        <end position="226"/>
    </location>
</feature>
<feature type="transmembrane region" description="Helical" evidence="7">
    <location>
        <begin position="156"/>
        <end position="177"/>
    </location>
</feature>
<keyword evidence="8" id="KW-0732">Signal</keyword>
<feature type="transmembrane region" description="Helical" evidence="7">
    <location>
        <begin position="183"/>
        <end position="203"/>
    </location>
</feature>
<feature type="compositionally biased region" description="Basic and acidic residues" evidence="6">
    <location>
        <begin position="683"/>
        <end position="694"/>
    </location>
</feature>
<evidence type="ECO:0000256" key="1">
    <source>
        <dbReference type="ARBA" id="ARBA00004141"/>
    </source>
</evidence>
<feature type="compositionally biased region" description="Basic and acidic residues" evidence="6">
    <location>
        <begin position="572"/>
        <end position="588"/>
    </location>
</feature>
<keyword evidence="3 7" id="KW-1133">Transmembrane helix</keyword>
<dbReference type="InterPro" id="IPR025256">
    <property type="entry name" value="TM7S3/TM198-like_dom"/>
</dbReference>
<feature type="region of interest" description="Disordered" evidence="6">
    <location>
        <begin position="56"/>
        <end position="97"/>
    </location>
</feature>
<comment type="caution">
    <text evidence="10">The sequence shown here is derived from an EMBL/GenBank/DDBJ whole genome shotgun (WGS) entry which is preliminary data.</text>
</comment>
<sequence>MGRIVTMARWNCLITWGLLFLCLQLAVAHVAIPLRRQETEAGTSVTAIASSIQSESTRGAEATTSPASSIRSTPATTTASVRSSDSTASASPIPTVSGGSTFDNSSLFNTTIPEGQLPLQPVITPGWAVAGVILICTGVVYTLIGIKNTVLHNAFSVAYVVGLGISVLVVYVMVVPVSNASQGAYVVAAVLPAIFAGVLSSWFFKEITECLACALGGFCFAMWLLCLHDGGLLLGVAKVVFIIVFTLAGFATYFTRWTRDWALMVTISFTGATATVLGIDCFSRAGLKEFWAYVWALNDNLFPMGADTYPMTKGIRVEVAAIVVIFCIGIISQKRLWNVIKDRRAKRDEELAEAQRARDEEEANIGKELEAQNARERRAWEKVHGDYVPNGSDHDSGFAHDSESEKAIRYSQSTAIGRSQAPPVAEMEGSDVPPIVPPKPTVTGLMVSEKEKDGGVVTVRVAADDTITASDAVDKVVGETDAAQKGNTAVESAREVAPAPEVVPLPFRFPDPEETMARDKGDRSTIATFADDDEDRADTGSKRNSLAKRLSRSSAQLMRRVSQRTSASLRNADGRVDEELMVLRKAQDDDAGSIAATIDTQHDSGGSIDRDSLRHSIEVKAQLADGNPEDQKSESKSTDASRQSMNGDAVSKRVSAMSITCDVANQPPPTDPVSPIIAETPAEEAKSSDGDVAKDSITSKQQEQTSLDSSLESAAPPSQKAKSTATADSAPVNLTQERLPPGFSNVALHYRTNEWAKHLSHAEVPEPDVLLLAGDRPPTREAPAPVHVDELQQTASSATPAPVPAKSPSPMQQRPLSNHAPSRAGHSRNNSYQSHRRGSSKTQFEPIAEEDVNVPSKAVSTRSGSSGPSSSAASPATPAAFERPPPPPGILSYDSPQSLIAQRSLALHNKTYGLLTGGGNVMPDMPLTAYRAASDSGSMYNYPSYTQQMAPDSLDDLPLSKRKEIIRRQSSLGTVRSFAGDPRPPSGAFMPGMSAESVAFDSHQPVRYSTGPSQEAREAKLASFRNSVRADLRASMATPPVGANGRDTTLSMYRSASATSLADQNGAREAEMQRNIDLQRIFMMSQKDAEAKRREKERLEKERSDQAFTARMQSGDMFELHREAMRKMQRRARDA</sequence>
<gene>
    <name evidence="10" type="ORF">LX32DRAFT_18860</name>
</gene>
<feature type="coiled-coil region" evidence="5">
    <location>
        <begin position="340"/>
        <end position="377"/>
    </location>
</feature>
<evidence type="ECO:0000313" key="11">
    <source>
        <dbReference type="Proteomes" id="UP001232148"/>
    </source>
</evidence>
<feature type="region of interest" description="Disordered" evidence="6">
    <location>
        <begin position="1086"/>
        <end position="1119"/>
    </location>
</feature>
<dbReference type="AlphaFoldDB" id="A0AAD9LZB5"/>
<feature type="signal peptide" evidence="8">
    <location>
        <begin position="1"/>
        <end position="28"/>
    </location>
</feature>
<feature type="transmembrane region" description="Helical" evidence="7">
    <location>
        <begin position="261"/>
        <end position="279"/>
    </location>
</feature>
<dbReference type="Proteomes" id="UP001232148">
    <property type="component" value="Unassembled WGS sequence"/>
</dbReference>
<feature type="domain" description="TM7S3/TM198-like" evidence="9">
    <location>
        <begin position="131"/>
        <end position="333"/>
    </location>
</feature>
<dbReference type="Pfam" id="PF13886">
    <property type="entry name" value="TM7S3_TM198"/>
    <property type="match status" value="1"/>
</dbReference>
<protein>
    <recommendedName>
        <fullName evidence="9">TM7S3/TM198-like domain-containing protein</fullName>
    </recommendedName>
</protein>
<feature type="compositionally biased region" description="Low complexity" evidence="6">
    <location>
        <begin position="860"/>
        <end position="882"/>
    </location>
</feature>
<feature type="compositionally biased region" description="Low complexity" evidence="6">
    <location>
        <begin position="489"/>
        <end position="500"/>
    </location>
</feature>
<feature type="compositionally biased region" description="Basic and acidic residues" evidence="6">
    <location>
        <begin position="1087"/>
        <end position="1105"/>
    </location>
</feature>
<organism evidence="10 11">
    <name type="scientific">Colletotrichum zoysiae</name>
    <dbReference type="NCBI Taxonomy" id="1216348"/>
    <lineage>
        <taxon>Eukaryota</taxon>
        <taxon>Fungi</taxon>
        <taxon>Dikarya</taxon>
        <taxon>Ascomycota</taxon>
        <taxon>Pezizomycotina</taxon>
        <taxon>Sordariomycetes</taxon>
        <taxon>Hypocreomycetidae</taxon>
        <taxon>Glomerellales</taxon>
        <taxon>Glomerellaceae</taxon>
        <taxon>Colletotrichum</taxon>
        <taxon>Colletotrichum graminicola species complex</taxon>
    </lineage>
</organism>
<keyword evidence="2 7" id="KW-0812">Transmembrane</keyword>
<evidence type="ECO:0000256" key="4">
    <source>
        <dbReference type="ARBA" id="ARBA00023136"/>
    </source>
</evidence>
<feature type="compositionally biased region" description="Polar residues" evidence="6">
    <location>
        <begin position="720"/>
        <end position="736"/>
    </location>
</feature>
<evidence type="ECO:0000256" key="7">
    <source>
        <dbReference type="SAM" id="Phobius"/>
    </source>
</evidence>
<keyword evidence="5" id="KW-0175">Coiled coil</keyword>
<feature type="compositionally biased region" description="Polar residues" evidence="6">
    <location>
        <begin position="696"/>
        <end position="712"/>
    </location>
</feature>
<feature type="transmembrane region" description="Helical" evidence="7">
    <location>
        <begin position="126"/>
        <end position="144"/>
    </location>
</feature>
<evidence type="ECO:0000256" key="3">
    <source>
        <dbReference type="ARBA" id="ARBA00022989"/>
    </source>
</evidence>
<feature type="chain" id="PRO_5042203466" description="TM7S3/TM198-like domain-containing protein" evidence="8">
    <location>
        <begin position="29"/>
        <end position="1135"/>
    </location>
</feature>
<proteinExistence type="predicted"/>
<feature type="compositionally biased region" description="Low complexity" evidence="6">
    <location>
        <begin position="75"/>
        <end position="91"/>
    </location>
</feature>
<reference evidence="10" key="1">
    <citation type="submission" date="2021-06" db="EMBL/GenBank/DDBJ databases">
        <title>Comparative genomics, transcriptomics and evolutionary studies reveal genomic signatures of adaptation to plant cell wall in hemibiotrophic fungi.</title>
        <authorList>
            <consortium name="DOE Joint Genome Institute"/>
            <person name="Baroncelli R."/>
            <person name="Diaz J.F."/>
            <person name="Benocci T."/>
            <person name="Peng M."/>
            <person name="Battaglia E."/>
            <person name="Haridas S."/>
            <person name="Andreopoulos W."/>
            <person name="Labutti K."/>
            <person name="Pangilinan J."/>
            <person name="Floch G.L."/>
            <person name="Makela M.R."/>
            <person name="Henrissat B."/>
            <person name="Grigoriev I.V."/>
            <person name="Crouch J.A."/>
            <person name="De Vries R.P."/>
            <person name="Sukno S.A."/>
            <person name="Thon M.R."/>
        </authorList>
    </citation>
    <scope>NUCLEOTIDE SEQUENCE</scope>
    <source>
        <strain evidence="10">MAFF235873</strain>
    </source>
</reference>
<evidence type="ECO:0000256" key="8">
    <source>
        <dbReference type="SAM" id="SignalP"/>
    </source>
</evidence>